<dbReference type="InterPro" id="IPR036412">
    <property type="entry name" value="HAD-like_sf"/>
</dbReference>
<dbReference type="GO" id="GO:0009117">
    <property type="term" value="P:nucleotide metabolic process"/>
    <property type="evidence" value="ECO:0007669"/>
    <property type="project" value="InterPro"/>
</dbReference>
<dbReference type="GO" id="GO:0005737">
    <property type="term" value="C:cytoplasm"/>
    <property type="evidence" value="ECO:0007669"/>
    <property type="project" value="InterPro"/>
</dbReference>
<dbReference type="Proteomes" id="UP000298173">
    <property type="component" value="Unassembled WGS sequence"/>
</dbReference>
<dbReference type="AlphaFoldDB" id="A0A4R8V3E8"/>
<proteinExistence type="predicted"/>
<dbReference type="SUPFAM" id="SSF56784">
    <property type="entry name" value="HAD-like"/>
    <property type="match status" value="1"/>
</dbReference>
<evidence type="ECO:0000313" key="2">
    <source>
        <dbReference type="Proteomes" id="UP000298173"/>
    </source>
</evidence>
<dbReference type="GO" id="GO:0008253">
    <property type="term" value="F:5'-nucleotidase activity"/>
    <property type="evidence" value="ECO:0007669"/>
    <property type="project" value="InterPro"/>
</dbReference>
<dbReference type="EMBL" id="SOEY01000007">
    <property type="protein sequence ID" value="TFB75964.1"/>
    <property type="molecule type" value="Genomic_DNA"/>
</dbReference>
<comment type="caution">
    <text evidence="1">The sequence shown here is derived from an EMBL/GenBank/DDBJ whole genome shotgun (WGS) entry which is preliminary data.</text>
</comment>
<accession>A0A4R8V3E8</accession>
<name>A0A4R8V3E8_9MICO</name>
<gene>
    <name evidence="1" type="ORF">E3O06_04305</name>
</gene>
<dbReference type="InterPro" id="IPR010394">
    <property type="entry name" value="5-nucleotidase"/>
</dbReference>
<dbReference type="GO" id="GO:0000287">
    <property type="term" value="F:magnesium ion binding"/>
    <property type="evidence" value="ECO:0007669"/>
    <property type="project" value="InterPro"/>
</dbReference>
<dbReference type="OrthoDB" id="9778569at2"/>
<protein>
    <submittedName>
        <fullName evidence="1">5'-nucleotidase</fullName>
    </submittedName>
</protein>
<dbReference type="PANTHER" id="PTHR31367:SF5">
    <property type="entry name" value="CYTOSOLIC 5'-NUCLEOTIDASE 1A"/>
    <property type="match status" value="1"/>
</dbReference>
<keyword evidence="2" id="KW-1185">Reference proteome</keyword>
<reference evidence="1 2" key="1">
    <citation type="submission" date="2019-03" db="EMBL/GenBank/DDBJ databases">
        <title>Genomics of glacier-inhabiting Cryobacterium strains.</title>
        <authorList>
            <person name="Liu Q."/>
            <person name="Xin Y.-H."/>
        </authorList>
    </citation>
    <scope>NUCLEOTIDE SEQUENCE [LARGE SCALE GENOMIC DNA]</scope>
    <source>
        <strain evidence="1 2">HLT2-23</strain>
    </source>
</reference>
<dbReference type="GO" id="GO:0000166">
    <property type="term" value="F:nucleotide binding"/>
    <property type="evidence" value="ECO:0007669"/>
    <property type="project" value="InterPro"/>
</dbReference>
<dbReference type="PANTHER" id="PTHR31367">
    <property type="entry name" value="CYTOSOLIC 5'-NUCLEOTIDASE 1 FAMILY MEMBER"/>
    <property type="match status" value="1"/>
</dbReference>
<sequence>MMAYVLTNRLVVGVASSALFDLSESDAIFRAEGEEPYRTYQDANIDTQLLPGVAFPFIQRLLGLNDLSPIGDPLVEVIVLSKNDPTTGLRVMRSIESHGLSITRAVFTQGKSPYEYIGAFEMSLFLSADERDVRKAVELGFPAGRVMPSDLSYAEDGGEVRVAFDFDGVLADDESERIFQGPGGLKGFQDHEVFNLDRSLSAGPLRELLKDLHMIQNLEKIKKLEQPQYQPRVRISIVTARNAPAHERAVRTLSAWGITVNDAFFLGGISKGSVLKVLRPHIFFDDQEGHLTATAEFVASVHVPYGIANESPQGTAISLDILETVA</sequence>
<evidence type="ECO:0000313" key="1">
    <source>
        <dbReference type="EMBL" id="TFB75964.1"/>
    </source>
</evidence>
<dbReference type="Pfam" id="PF06189">
    <property type="entry name" value="5-nucleotidase"/>
    <property type="match status" value="1"/>
</dbReference>
<organism evidence="1 2">
    <name type="scientific">Cryobacterium glaciale</name>
    <dbReference type="NCBI Taxonomy" id="1259145"/>
    <lineage>
        <taxon>Bacteria</taxon>
        <taxon>Bacillati</taxon>
        <taxon>Actinomycetota</taxon>
        <taxon>Actinomycetes</taxon>
        <taxon>Micrococcales</taxon>
        <taxon>Microbacteriaceae</taxon>
        <taxon>Cryobacterium</taxon>
    </lineage>
</organism>